<evidence type="ECO:0000256" key="1">
    <source>
        <dbReference type="SAM" id="Phobius"/>
    </source>
</evidence>
<proteinExistence type="predicted"/>
<dbReference type="InterPro" id="IPR051801">
    <property type="entry name" value="GH28_Enzymes"/>
</dbReference>
<keyword evidence="1" id="KW-0472">Membrane</keyword>
<evidence type="ECO:0000313" key="4">
    <source>
        <dbReference type="EMBL" id="MFC5530691.1"/>
    </source>
</evidence>
<reference evidence="5" key="1">
    <citation type="journal article" date="2019" name="Int. J. Syst. Evol. Microbiol.">
        <title>The Global Catalogue of Microorganisms (GCM) 10K type strain sequencing project: providing services to taxonomists for standard genome sequencing and annotation.</title>
        <authorList>
            <consortium name="The Broad Institute Genomics Platform"/>
            <consortium name="The Broad Institute Genome Sequencing Center for Infectious Disease"/>
            <person name="Wu L."/>
            <person name="Ma J."/>
        </authorList>
    </citation>
    <scope>NUCLEOTIDE SEQUENCE [LARGE SCALE GENOMIC DNA]</scope>
    <source>
        <strain evidence="5">CGMCC 1.18578</strain>
    </source>
</reference>
<sequence length="946" mass="100102">MLKKLIGYALVFLTLCASMTFIGAEQASAADPAPSWRLIEPKYDTIDTFVAAYNVADYGATGDGVTDVTAVFQQLLDSLFRLGGGTLFVPEGKYVIRGNLEVPKGVTLRGEWSKPVKGEPVKGTILMAYAGRGDEEATPFMTMVTSSAVRDMAIWYPEQLPDSIAPYPPAILFGKPNYFGNEFANAKNITLVNAYSGVIFSRKNGGTAPVIQGIYGTPLSRGIEIDNIVDVGRIDFIDLSPAYWAGSGLPNSPAVGSAYEKWIYDNGTGIVMRRNDWSYTGFITVEGYSVGFLSGLSKTSEGASANGHNYGLHLIKCKTGIRFEGTSDVGVMFTNVNIEQSESGIVIDPNRAGTIQLSGCTIDAVTKAIAVDATSTTKVLMQQCTINSGAVDMQGGTLVASDSDFNNAAPQIVLGTESRGNIIGNRFKEEAKIENNSRYITIIKNEPTEVKKLPVFPDVTPEEHKPARMALYVVTDAPFNAKNDGNSDNTAAIQSALDKAEADGGGVVFLPPGKYKVLGHLTVPTGVELKGSVDNSTVPTGPGSTIEVYADRDNESGEPFLKLSADAGIRGLTFNYPEQVSADPFVVAAYPYMIQVTGSNAYIINVGIRAVYNGIDLFTYKTDNHYIDFVAGHVFHNAIKAGGGSTGGKIYNLQFNTLVYAAGSESKFGGWANSPKGNNSSSYDYGAKNLNFLVLGDVSNETLYNDFHYGSYKGVTLTSENGKGPSGVSLGLGVDGSTKSMVFEGLGEGGIDFINTQIVSIGAGDDTRYFESSPTYSGESTFFSIDLWGSPKYALELENGTIGFQLGNFANSGEYGFGKLNAGKIKLDTTSVSSSKAMLNAGKEPQFTVQTSIITPTGITFKKAAAWTNNLTVNPFVVPVSSKSEASESTPSASAAPAESAAVNAGDAKDSSGGNAGVLIGIISAIVIVGAVGTIIYRKKKLSNKA</sequence>
<feature type="domain" description="Rhamnogalacturonase A/B/Epimerase-like pectate lyase" evidence="3">
    <location>
        <begin position="479"/>
        <end position="538"/>
    </location>
</feature>
<dbReference type="Proteomes" id="UP001596108">
    <property type="component" value="Unassembled WGS sequence"/>
</dbReference>
<dbReference type="InterPro" id="IPR012334">
    <property type="entry name" value="Pectin_lyas_fold"/>
</dbReference>
<dbReference type="PANTHER" id="PTHR31339">
    <property type="entry name" value="PECTIN LYASE-RELATED"/>
    <property type="match status" value="1"/>
</dbReference>
<dbReference type="EMBL" id="JBHSNC010000045">
    <property type="protein sequence ID" value="MFC5530691.1"/>
    <property type="molecule type" value="Genomic_DNA"/>
</dbReference>
<keyword evidence="1" id="KW-0812">Transmembrane</keyword>
<dbReference type="Pfam" id="PF12708">
    <property type="entry name" value="Pect-lyase_RHGA_epim"/>
    <property type="match status" value="2"/>
</dbReference>
<organism evidence="4 5">
    <name type="scientific">Cohnella yongneupensis</name>
    <dbReference type="NCBI Taxonomy" id="425006"/>
    <lineage>
        <taxon>Bacteria</taxon>
        <taxon>Bacillati</taxon>
        <taxon>Bacillota</taxon>
        <taxon>Bacilli</taxon>
        <taxon>Bacillales</taxon>
        <taxon>Paenibacillaceae</taxon>
        <taxon>Cohnella</taxon>
    </lineage>
</organism>
<dbReference type="GO" id="GO:0016787">
    <property type="term" value="F:hydrolase activity"/>
    <property type="evidence" value="ECO:0007669"/>
    <property type="project" value="UniProtKB-KW"/>
</dbReference>
<gene>
    <name evidence="4" type="ORF">ACFPQ4_14740</name>
</gene>
<keyword evidence="5" id="KW-1185">Reference proteome</keyword>
<keyword evidence="1" id="KW-1133">Transmembrane helix</keyword>
<evidence type="ECO:0000256" key="2">
    <source>
        <dbReference type="SAM" id="SignalP"/>
    </source>
</evidence>
<dbReference type="InterPro" id="IPR024535">
    <property type="entry name" value="RHGA/B-epi-like_pectate_lyase"/>
</dbReference>
<keyword evidence="2" id="KW-0732">Signal</keyword>
<dbReference type="SUPFAM" id="SSF51126">
    <property type="entry name" value="Pectin lyase-like"/>
    <property type="match status" value="2"/>
</dbReference>
<name>A0ABW0R0S7_9BACL</name>
<feature type="chain" id="PRO_5047029054" evidence="2">
    <location>
        <begin position="30"/>
        <end position="946"/>
    </location>
</feature>
<accession>A0ABW0R0S7</accession>
<comment type="caution">
    <text evidence="4">The sequence shown here is derived from an EMBL/GenBank/DDBJ whole genome shotgun (WGS) entry which is preliminary data.</text>
</comment>
<dbReference type="InterPro" id="IPR011050">
    <property type="entry name" value="Pectin_lyase_fold/virulence"/>
</dbReference>
<feature type="signal peptide" evidence="2">
    <location>
        <begin position="1"/>
        <end position="29"/>
    </location>
</feature>
<keyword evidence="4" id="KW-0378">Hydrolase</keyword>
<evidence type="ECO:0000313" key="5">
    <source>
        <dbReference type="Proteomes" id="UP001596108"/>
    </source>
</evidence>
<protein>
    <submittedName>
        <fullName evidence="4">Glycosyl hydrolase family 28-related protein</fullName>
    </submittedName>
</protein>
<feature type="transmembrane region" description="Helical" evidence="1">
    <location>
        <begin position="916"/>
        <end position="937"/>
    </location>
</feature>
<evidence type="ECO:0000259" key="3">
    <source>
        <dbReference type="Pfam" id="PF12708"/>
    </source>
</evidence>
<feature type="domain" description="Rhamnogalacturonase A/B/Epimerase-like pectate lyase" evidence="3">
    <location>
        <begin position="53"/>
        <end position="115"/>
    </location>
</feature>
<dbReference type="Gene3D" id="2.160.20.10">
    <property type="entry name" value="Single-stranded right-handed beta-helix, Pectin lyase-like"/>
    <property type="match status" value="2"/>
</dbReference>
<dbReference type="RefSeq" id="WP_378112634.1">
    <property type="nucleotide sequence ID" value="NZ_JBHSNC010000045.1"/>
</dbReference>